<name>A0AAW7Z9H9_9FIRM</name>
<keyword evidence="10" id="KW-1185">Reference proteome</keyword>
<feature type="transmembrane region" description="Helical" evidence="8">
    <location>
        <begin position="222"/>
        <end position="245"/>
    </location>
</feature>
<proteinExistence type="inferred from homology"/>
<feature type="transmembrane region" description="Helical" evidence="8">
    <location>
        <begin position="6"/>
        <end position="22"/>
    </location>
</feature>
<reference evidence="9" key="2">
    <citation type="submission" date="2023-03" db="EMBL/GenBank/DDBJ databases">
        <authorList>
            <person name="Zhang Z."/>
        </authorList>
    </citation>
    <scope>NUCLEOTIDE SEQUENCE</scope>
    <source>
        <strain evidence="9">DSA</strain>
    </source>
</reference>
<feature type="transmembrane region" description="Helical" evidence="8">
    <location>
        <begin position="51"/>
        <end position="75"/>
    </location>
</feature>
<dbReference type="GO" id="GO:0015295">
    <property type="term" value="F:solute:proton symporter activity"/>
    <property type="evidence" value="ECO:0007669"/>
    <property type="project" value="TreeGrafter"/>
</dbReference>
<evidence type="ECO:0000256" key="3">
    <source>
        <dbReference type="ARBA" id="ARBA00022448"/>
    </source>
</evidence>
<evidence type="ECO:0000256" key="5">
    <source>
        <dbReference type="ARBA" id="ARBA00022692"/>
    </source>
</evidence>
<keyword evidence="5 8" id="KW-0812">Transmembrane</keyword>
<comment type="similarity">
    <text evidence="2 8">Belongs to the lactate permease family.</text>
</comment>
<comment type="function">
    <text evidence="8">Uptake of L-lactate across the membrane. Can also transport D-lactate and glycolate.</text>
</comment>
<dbReference type="GO" id="GO:0015129">
    <property type="term" value="F:lactate transmembrane transporter activity"/>
    <property type="evidence" value="ECO:0007669"/>
    <property type="project" value="UniProtKB-UniRule"/>
</dbReference>
<sequence>MLAFMAAVPILVTIILMAAFNWPAKRALPVSWLLSAGIALTIWQMDFQHVFGYSIFGVLKAIDVLIIIFGAILILNTMKLSGAMTTINNGFSGITKDRRIQAVIIGWMFGAFIEGAAGFGTPAALAGPLLVGLGFPPLAAAMVALIFNSTPVSFGAVGTPVFGAMSTLAGNLTQVGAEQEAFTLVMTKWIAIPHGLVGVFIPLLGLCLLTKFFSEEKSIKPGLAAAPFAIFAGLAFVIPYILTASFLGPEFPSLVGAFIGLPIVLLAAKKGFLVPKTSWDFPHKSKWESDWKSVMEDKGDIGEAKMSLAKAWAPYALIAIILVVTRIPALGLKPILQAQTIKIVNILGIENLTYSLQWAYLPGTIPFILVAMITALIHGMNFQQVKTAWTLTFKQISGAAIALFAGVALVQLMLNSGVNAGGLDSMMTAMAKATASMAGDAYPFVAPFIGVLGAFISGSNTVSNILFSSFQFETARILAMPEILIVALQVIGGAVGNMICVNNVVAVCATVGTIGVEGKIIRRNAIPCFIYGIVVATVVALMIYSGFNPFPI</sequence>
<gene>
    <name evidence="9" type="ORF">P6N53_01665</name>
</gene>
<comment type="caution">
    <text evidence="9">The sequence shown here is derived from an EMBL/GenBank/DDBJ whole genome shotgun (WGS) entry which is preliminary data.</text>
</comment>
<keyword evidence="4 8" id="KW-1003">Cell membrane</keyword>
<organism evidence="9 10">
    <name type="scientific">Desulforamulus aquiferis</name>
    <dbReference type="NCBI Taxonomy" id="1397668"/>
    <lineage>
        <taxon>Bacteria</taxon>
        <taxon>Bacillati</taxon>
        <taxon>Bacillota</taxon>
        <taxon>Clostridia</taxon>
        <taxon>Eubacteriales</taxon>
        <taxon>Peptococcaceae</taxon>
        <taxon>Desulforamulus</taxon>
    </lineage>
</organism>
<dbReference type="Pfam" id="PF02652">
    <property type="entry name" value="Lactate_perm"/>
    <property type="match status" value="1"/>
</dbReference>
<feature type="transmembrane region" description="Helical" evidence="8">
    <location>
        <begin position="315"/>
        <end position="336"/>
    </location>
</feature>
<feature type="transmembrane region" description="Helical" evidence="8">
    <location>
        <begin position="528"/>
        <end position="547"/>
    </location>
</feature>
<feature type="transmembrane region" description="Helical" evidence="8">
    <location>
        <begin position="356"/>
        <end position="377"/>
    </location>
</feature>
<dbReference type="PANTHER" id="PTHR30003">
    <property type="entry name" value="L-LACTATE PERMEASE"/>
    <property type="match status" value="1"/>
</dbReference>
<evidence type="ECO:0000256" key="6">
    <source>
        <dbReference type="ARBA" id="ARBA00022989"/>
    </source>
</evidence>
<feature type="transmembrane region" description="Helical" evidence="8">
    <location>
        <begin position="154"/>
        <end position="177"/>
    </location>
</feature>
<evidence type="ECO:0000313" key="9">
    <source>
        <dbReference type="EMBL" id="MDO7785934.1"/>
    </source>
</evidence>
<keyword evidence="7 8" id="KW-0472">Membrane</keyword>
<accession>A0AAW7Z9H9</accession>
<dbReference type="InterPro" id="IPR003804">
    <property type="entry name" value="Lactate_perm"/>
</dbReference>
<comment type="subcellular location">
    <subcellularLocation>
        <location evidence="1 8">Cell membrane</location>
        <topology evidence="1 8">Multi-pass membrane protein</topology>
    </subcellularLocation>
</comment>
<feature type="transmembrane region" description="Helical" evidence="8">
    <location>
        <begin position="125"/>
        <end position="147"/>
    </location>
</feature>
<dbReference type="GO" id="GO:0005886">
    <property type="term" value="C:plasma membrane"/>
    <property type="evidence" value="ECO:0007669"/>
    <property type="project" value="UniProtKB-SubCell"/>
</dbReference>
<evidence type="ECO:0000256" key="4">
    <source>
        <dbReference type="ARBA" id="ARBA00022475"/>
    </source>
</evidence>
<dbReference type="NCBIfam" id="TIGR00795">
    <property type="entry name" value="lctP"/>
    <property type="match status" value="1"/>
</dbReference>
<feature type="transmembrane region" description="Helical" evidence="8">
    <location>
        <begin position="398"/>
        <end position="421"/>
    </location>
</feature>
<dbReference type="Proteomes" id="UP001172911">
    <property type="component" value="Unassembled WGS sequence"/>
</dbReference>
<keyword evidence="6 8" id="KW-1133">Transmembrane helix</keyword>
<dbReference type="PANTHER" id="PTHR30003:SF0">
    <property type="entry name" value="GLYCOLATE PERMEASE GLCA-RELATED"/>
    <property type="match status" value="1"/>
</dbReference>
<dbReference type="EMBL" id="JARPTC010000002">
    <property type="protein sequence ID" value="MDO7785934.1"/>
    <property type="molecule type" value="Genomic_DNA"/>
</dbReference>
<reference evidence="9" key="1">
    <citation type="journal article" date="2023" name="J. Hazard. Mater.">
        <title>Anaerobic biodegradation of pyrene and benzo[a]pyrene by a new sulfate-reducing Desulforamulus aquiferis strain DSA.</title>
        <authorList>
            <person name="Zhang Z."/>
            <person name="Sun J."/>
            <person name="Gong X."/>
            <person name="Wang C."/>
            <person name="Wang H."/>
        </authorList>
    </citation>
    <scope>NUCLEOTIDE SEQUENCE</scope>
    <source>
        <strain evidence="9">DSA</strain>
    </source>
</reference>
<dbReference type="AlphaFoldDB" id="A0AAW7Z9H9"/>
<feature type="transmembrane region" description="Helical" evidence="8">
    <location>
        <begin position="27"/>
        <end position="45"/>
    </location>
</feature>
<evidence type="ECO:0000256" key="1">
    <source>
        <dbReference type="ARBA" id="ARBA00004651"/>
    </source>
</evidence>
<evidence type="ECO:0000313" key="10">
    <source>
        <dbReference type="Proteomes" id="UP001172911"/>
    </source>
</evidence>
<evidence type="ECO:0000256" key="7">
    <source>
        <dbReference type="ARBA" id="ARBA00023136"/>
    </source>
</evidence>
<feature type="transmembrane region" description="Helical" evidence="8">
    <location>
        <begin position="100"/>
        <end position="119"/>
    </location>
</feature>
<evidence type="ECO:0000256" key="2">
    <source>
        <dbReference type="ARBA" id="ARBA00010100"/>
    </source>
</evidence>
<feature type="transmembrane region" description="Helical" evidence="8">
    <location>
        <begin position="441"/>
        <end position="462"/>
    </location>
</feature>
<keyword evidence="3 8" id="KW-0813">Transport</keyword>
<evidence type="ECO:0000256" key="8">
    <source>
        <dbReference type="RuleBase" id="RU365092"/>
    </source>
</evidence>
<dbReference type="RefSeq" id="WP_304540636.1">
    <property type="nucleotide sequence ID" value="NZ_JARPTC010000002.1"/>
</dbReference>
<feature type="transmembrane region" description="Helical" evidence="8">
    <location>
        <begin position="189"/>
        <end position="210"/>
    </location>
</feature>
<protein>
    <recommendedName>
        <fullName evidence="8">L-lactate permease</fullName>
    </recommendedName>
</protein>